<evidence type="ECO:0000313" key="1">
    <source>
        <dbReference type="EMBL" id="KAG7054593.1"/>
    </source>
</evidence>
<dbReference type="EMBL" id="JAESDN010000002">
    <property type="protein sequence ID" value="KAG7054593.1"/>
    <property type="molecule type" value="Genomic_DNA"/>
</dbReference>
<proteinExistence type="predicted"/>
<comment type="caution">
    <text evidence="1">The sequence shown here is derived from an EMBL/GenBank/DDBJ whole genome shotgun (WGS) entry which is preliminary data.</text>
</comment>
<gene>
    <name evidence="1" type="ORF">JMJ77_007071</name>
</gene>
<reference evidence="1" key="1">
    <citation type="submission" date="2021-05" db="EMBL/GenBank/DDBJ databases">
        <title>Comparative genomics of three Colletotrichum scovillei strains and genetic complementation revealed genes involved fungal growth and virulence on chili pepper.</title>
        <authorList>
            <person name="Hsieh D.-K."/>
            <person name="Chuang S.-C."/>
            <person name="Chen C.-Y."/>
            <person name="Chao Y.-T."/>
            <person name="Lu M.-Y.J."/>
            <person name="Lee M.-H."/>
            <person name="Shih M.-C."/>
        </authorList>
    </citation>
    <scope>NUCLEOTIDE SEQUENCE</scope>
    <source>
        <strain evidence="1">Coll-153</strain>
    </source>
</reference>
<dbReference type="Proteomes" id="UP000699042">
    <property type="component" value="Unassembled WGS sequence"/>
</dbReference>
<protein>
    <submittedName>
        <fullName evidence="1">Ubiquinol-cytochrome-c reductase cytochrome c1</fullName>
    </submittedName>
</protein>
<keyword evidence="2" id="KW-1185">Reference proteome</keyword>
<accession>A0A9P7UFA0</accession>
<sequence>MGVFAGAVACAGKFRPALLKTLVHFVNSTADGQSQPCDRRTCGIHLVAKS</sequence>
<feature type="non-terminal residue" evidence="1">
    <location>
        <position position="50"/>
    </location>
</feature>
<dbReference type="AlphaFoldDB" id="A0A9P7UFA0"/>
<evidence type="ECO:0000313" key="2">
    <source>
        <dbReference type="Proteomes" id="UP000699042"/>
    </source>
</evidence>
<organism evidence="1 2">
    <name type="scientific">Colletotrichum scovillei</name>
    <dbReference type="NCBI Taxonomy" id="1209932"/>
    <lineage>
        <taxon>Eukaryota</taxon>
        <taxon>Fungi</taxon>
        <taxon>Dikarya</taxon>
        <taxon>Ascomycota</taxon>
        <taxon>Pezizomycotina</taxon>
        <taxon>Sordariomycetes</taxon>
        <taxon>Hypocreomycetidae</taxon>
        <taxon>Glomerellales</taxon>
        <taxon>Glomerellaceae</taxon>
        <taxon>Colletotrichum</taxon>
        <taxon>Colletotrichum acutatum species complex</taxon>
    </lineage>
</organism>
<name>A0A9P7UFA0_9PEZI</name>